<dbReference type="Gene3D" id="2.60.40.1630">
    <property type="entry name" value="bacillus anthracis domain"/>
    <property type="match status" value="1"/>
</dbReference>
<feature type="domain" description="DUF5643" evidence="1">
    <location>
        <begin position="138"/>
        <end position="252"/>
    </location>
</feature>
<protein>
    <recommendedName>
        <fullName evidence="1">DUF5643 domain-containing protein</fullName>
    </recommendedName>
</protein>
<dbReference type="InterPro" id="IPR040680">
    <property type="entry name" value="DUF5643"/>
</dbReference>
<reference evidence="2 3" key="1">
    <citation type="submission" date="2017-04" db="EMBL/GenBank/DDBJ databases">
        <authorList>
            <person name="Afonso C.L."/>
            <person name="Miller P.J."/>
            <person name="Scott M.A."/>
            <person name="Spackman E."/>
            <person name="Goraichik I."/>
            <person name="Dimitrov K.M."/>
            <person name="Suarez D.L."/>
            <person name="Swayne D.E."/>
        </authorList>
    </citation>
    <scope>NUCLEOTIDE SEQUENCE [LARGE SCALE GENOMIC DNA]</scope>
    <source>
        <strain evidence="2 3">N3/975</strain>
    </source>
</reference>
<dbReference type="STRING" id="1313296.SAMN05661091_2497"/>
<dbReference type="EMBL" id="LT840184">
    <property type="protein sequence ID" value="SMF83973.1"/>
    <property type="molecule type" value="Genomic_DNA"/>
</dbReference>
<proteinExistence type="predicted"/>
<keyword evidence="3" id="KW-1185">Reference proteome</keyword>
<accession>A0A1X7HCI2</accession>
<organism evidence="2 3">
    <name type="scientific">Paenibacillus uliginis N3/975</name>
    <dbReference type="NCBI Taxonomy" id="1313296"/>
    <lineage>
        <taxon>Bacteria</taxon>
        <taxon>Bacillati</taxon>
        <taxon>Bacillota</taxon>
        <taxon>Bacilli</taxon>
        <taxon>Bacillales</taxon>
        <taxon>Paenibacillaceae</taxon>
        <taxon>Paenibacillus</taxon>
    </lineage>
</organism>
<gene>
    <name evidence="2" type="ORF">SAMN05661091_2497</name>
</gene>
<name>A0A1X7HCI2_9BACL</name>
<dbReference type="AlphaFoldDB" id="A0A1X7HCI2"/>
<dbReference type="Pfam" id="PF18705">
    <property type="entry name" value="DUF5643"/>
    <property type="match status" value="1"/>
</dbReference>
<dbReference type="Proteomes" id="UP000192940">
    <property type="component" value="Chromosome I"/>
</dbReference>
<sequence length="272" mass="29916">MTVIGSGFPTYVSADTSKQAAAASYTTAAMKGIKHSGVTFSLPKVMYDGNRLDITVRQEGGTMDPLNFPVLSVDGKEMKFSTSITTSEGSNTALISYSINGKQQLSDNFNMTLKLYAKNVTEPFIFNVPVKKLDSLVTLQPGTTKKSGDFSYTVDYFEMTPLMMKLKVNSQGKVPAVAKSKGLSSKMFYDIVDEKGNIKEVTVSDIDVKSKPGSNSKEDLSYASSFKAVPKTITIKPFTYTIDTKGEIMKDSSGRKWAKTYYKNLEMKITMR</sequence>
<evidence type="ECO:0000259" key="1">
    <source>
        <dbReference type="Pfam" id="PF18705"/>
    </source>
</evidence>
<evidence type="ECO:0000313" key="2">
    <source>
        <dbReference type="EMBL" id="SMF83973.1"/>
    </source>
</evidence>
<evidence type="ECO:0000313" key="3">
    <source>
        <dbReference type="Proteomes" id="UP000192940"/>
    </source>
</evidence>